<dbReference type="AlphaFoldDB" id="A0A9P4H9G8"/>
<reference evidence="2" key="1">
    <citation type="journal article" date="2020" name="Stud. Mycol.">
        <title>101 Dothideomycetes genomes: a test case for predicting lifestyles and emergence of pathogens.</title>
        <authorList>
            <person name="Haridas S."/>
            <person name="Albert R."/>
            <person name="Binder M."/>
            <person name="Bloem J."/>
            <person name="Labutti K."/>
            <person name="Salamov A."/>
            <person name="Andreopoulos B."/>
            <person name="Baker S."/>
            <person name="Barry K."/>
            <person name="Bills G."/>
            <person name="Bluhm B."/>
            <person name="Cannon C."/>
            <person name="Castanera R."/>
            <person name="Culley D."/>
            <person name="Daum C."/>
            <person name="Ezra D."/>
            <person name="Gonzalez J."/>
            <person name="Henrissat B."/>
            <person name="Kuo A."/>
            <person name="Liang C."/>
            <person name="Lipzen A."/>
            <person name="Lutzoni F."/>
            <person name="Magnuson J."/>
            <person name="Mondo S."/>
            <person name="Nolan M."/>
            <person name="Ohm R."/>
            <person name="Pangilinan J."/>
            <person name="Park H.-J."/>
            <person name="Ramirez L."/>
            <person name="Alfaro M."/>
            <person name="Sun H."/>
            <person name="Tritt A."/>
            <person name="Yoshinaga Y."/>
            <person name="Zwiers L.-H."/>
            <person name="Turgeon B."/>
            <person name="Goodwin S."/>
            <person name="Spatafora J."/>
            <person name="Crous P."/>
            <person name="Grigoriev I."/>
        </authorList>
    </citation>
    <scope>NUCLEOTIDE SEQUENCE</scope>
    <source>
        <strain evidence="2">CBS 110217</strain>
    </source>
</reference>
<keyword evidence="3" id="KW-1185">Reference proteome</keyword>
<comment type="caution">
    <text evidence="2">The sequence shown here is derived from an EMBL/GenBank/DDBJ whole genome shotgun (WGS) entry which is preliminary data.</text>
</comment>
<evidence type="ECO:0000313" key="3">
    <source>
        <dbReference type="Proteomes" id="UP000799777"/>
    </source>
</evidence>
<accession>A0A9P4H9G8</accession>
<organism evidence="2 3">
    <name type="scientific">Setomelanomma holmii</name>
    <dbReference type="NCBI Taxonomy" id="210430"/>
    <lineage>
        <taxon>Eukaryota</taxon>
        <taxon>Fungi</taxon>
        <taxon>Dikarya</taxon>
        <taxon>Ascomycota</taxon>
        <taxon>Pezizomycotina</taxon>
        <taxon>Dothideomycetes</taxon>
        <taxon>Pleosporomycetidae</taxon>
        <taxon>Pleosporales</taxon>
        <taxon>Pleosporineae</taxon>
        <taxon>Phaeosphaeriaceae</taxon>
        <taxon>Setomelanomma</taxon>
    </lineage>
</organism>
<proteinExistence type="predicted"/>
<feature type="compositionally biased region" description="Low complexity" evidence="1">
    <location>
        <begin position="11"/>
        <end position="20"/>
    </location>
</feature>
<feature type="compositionally biased region" description="Acidic residues" evidence="1">
    <location>
        <begin position="169"/>
        <end position="194"/>
    </location>
</feature>
<feature type="region of interest" description="Disordered" evidence="1">
    <location>
        <begin position="145"/>
        <end position="194"/>
    </location>
</feature>
<dbReference type="Proteomes" id="UP000799777">
    <property type="component" value="Unassembled WGS sequence"/>
</dbReference>
<sequence>MAGKQEDGNNDNDNYIPPNNTGQQSIAAIQALFGQEAAQNFVTNLHADKFNHHLGCLYDTDIFQALEHMGITPDHFVTLLQLTGLAVVPHIPGPALGPYSDTDVADPGHARALLSGSDSFMTAVASYNSAYPPRGPALSGWKFSSGVQQDEESDIHPHDAVHSGVGNESESEMIDEDEILEDDEEEKELDEDEE</sequence>
<feature type="region of interest" description="Disordered" evidence="1">
    <location>
        <begin position="1"/>
        <end position="21"/>
    </location>
</feature>
<name>A0A9P4H9G8_9PLEO</name>
<evidence type="ECO:0000313" key="2">
    <source>
        <dbReference type="EMBL" id="KAF2029649.1"/>
    </source>
</evidence>
<dbReference type="EMBL" id="ML978198">
    <property type="protein sequence ID" value="KAF2029649.1"/>
    <property type="molecule type" value="Genomic_DNA"/>
</dbReference>
<evidence type="ECO:0000256" key="1">
    <source>
        <dbReference type="SAM" id="MobiDB-lite"/>
    </source>
</evidence>
<gene>
    <name evidence="2" type="ORF">EK21DRAFT_112690</name>
</gene>
<protein>
    <submittedName>
        <fullName evidence="2">Uncharacterized protein</fullName>
    </submittedName>
</protein>